<evidence type="ECO:0000313" key="2">
    <source>
        <dbReference type="EMBL" id="WOK05481.1"/>
    </source>
</evidence>
<feature type="signal peptide" evidence="1">
    <location>
        <begin position="1"/>
        <end position="20"/>
    </location>
</feature>
<dbReference type="Gene3D" id="2.60.40.1120">
    <property type="entry name" value="Carboxypeptidase-like, regulatory domain"/>
    <property type="match status" value="1"/>
</dbReference>
<name>A0ABZ0IP33_9BACT</name>
<dbReference type="InterPro" id="IPR008969">
    <property type="entry name" value="CarboxyPept-like_regulatory"/>
</dbReference>
<evidence type="ECO:0000313" key="3">
    <source>
        <dbReference type="Proteomes" id="UP001302349"/>
    </source>
</evidence>
<sequence length="201" mass="22836">MKKLLVLLLLTIGIVLGSFAQQPATLQITGSLLDKESLDPLPFATVLVKGSFHGTITSSQGLFTLLVHPTDTVQFSMVGYKTSELIIPAGMKENRYALLELMEKSTVVLKELKVYPWPSASQFHSAFLGVTLPPTEQDKTDMMQKELEATMRNSYESEKYYDEQLRNRQIYQLTGQIPPNHFLDPVRWLDFIEELRAKNKK</sequence>
<proteinExistence type="predicted"/>
<accession>A0ABZ0IP33</accession>
<evidence type="ECO:0000256" key="1">
    <source>
        <dbReference type="SAM" id="SignalP"/>
    </source>
</evidence>
<organism evidence="2 3">
    <name type="scientific">Imperialibacter roseus</name>
    <dbReference type="NCBI Taxonomy" id="1324217"/>
    <lineage>
        <taxon>Bacteria</taxon>
        <taxon>Pseudomonadati</taxon>
        <taxon>Bacteroidota</taxon>
        <taxon>Cytophagia</taxon>
        <taxon>Cytophagales</taxon>
        <taxon>Flammeovirgaceae</taxon>
        <taxon>Imperialibacter</taxon>
    </lineage>
</organism>
<feature type="chain" id="PRO_5045073062" evidence="1">
    <location>
        <begin position="21"/>
        <end position="201"/>
    </location>
</feature>
<dbReference type="SUPFAM" id="SSF49464">
    <property type="entry name" value="Carboxypeptidase regulatory domain-like"/>
    <property type="match status" value="1"/>
</dbReference>
<dbReference type="RefSeq" id="WP_317488243.1">
    <property type="nucleotide sequence ID" value="NZ_CP136051.1"/>
</dbReference>
<dbReference type="Pfam" id="PF13715">
    <property type="entry name" value="CarbopepD_reg_2"/>
    <property type="match status" value="1"/>
</dbReference>
<keyword evidence="3" id="KW-1185">Reference proteome</keyword>
<dbReference type="EMBL" id="CP136051">
    <property type="protein sequence ID" value="WOK05481.1"/>
    <property type="molecule type" value="Genomic_DNA"/>
</dbReference>
<keyword evidence="1" id="KW-0732">Signal</keyword>
<dbReference type="Proteomes" id="UP001302349">
    <property type="component" value="Chromosome"/>
</dbReference>
<reference evidence="2 3" key="1">
    <citation type="journal article" date="2023" name="Microbiol. Resour. Announc.">
        <title>Complete Genome Sequence of Imperialibacter roseus strain P4T.</title>
        <authorList>
            <person name="Tizabi D.R."/>
            <person name="Bachvaroff T."/>
            <person name="Hill R.T."/>
        </authorList>
    </citation>
    <scope>NUCLEOTIDE SEQUENCE [LARGE SCALE GENOMIC DNA]</scope>
    <source>
        <strain evidence="2 3">P4T</strain>
    </source>
</reference>
<protein>
    <submittedName>
        <fullName evidence="2">Carboxypeptidase-like regulatory domain-containing protein</fullName>
    </submittedName>
</protein>
<gene>
    <name evidence="2" type="ORF">RT717_20620</name>
</gene>